<dbReference type="RefSeq" id="WP_094845203.1">
    <property type="nucleotide sequence ID" value="NZ_NEVJ01000001.1"/>
</dbReference>
<gene>
    <name evidence="2" type="ORF">CAL26_01660</name>
</gene>
<evidence type="ECO:0000313" key="2">
    <source>
        <dbReference type="EMBL" id="OZI26085.1"/>
    </source>
</evidence>
<organism evidence="2 3">
    <name type="scientific">Bordetella genomosp. 9</name>
    <dbReference type="NCBI Taxonomy" id="1416803"/>
    <lineage>
        <taxon>Bacteria</taxon>
        <taxon>Pseudomonadati</taxon>
        <taxon>Pseudomonadota</taxon>
        <taxon>Betaproteobacteria</taxon>
        <taxon>Burkholderiales</taxon>
        <taxon>Alcaligenaceae</taxon>
        <taxon>Bordetella</taxon>
    </lineage>
</organism>
<dbReference type="InterPro" id="IPR053714">
    <property type="entry name" value="Iso_Racemase_Enz_sf"/>
</dbReference>
<dbReference type="InterPro" id="IPR003018">
    <property type="entry name" value="GAF"/>
</dbReference>
<accession>A0A261RMA7</accession>
<name>A0A261RMA7_9BORD</name>
<proteinExistence type="predicted"/>
<dbReference type="Pfam" id="PF01590">
    <property type="entry name" value="GAF"/>
    <property type="match status" value="1"/>
</dbReference>
<protein>
    <recommendedName>
        <fullName evidence="1">GAF domain-containing protein</fullName>
    </recommendedName>
</protein>
<comment type="caution">
    <text evidence="2">The sequence shown here is derived from an EMBL/GenBank/DDBJ whole genome shotgun (WGS) entry which is preliminary data.</text>
</comment>
<dbReference type="InterPro" id="IPR029016">
    <property type="entry name" value="GAF-like_dom_sf"/>
</dbReference>
<dbReference type="PANTHER" id="PTHR40267:SF1">
    <property type="entry name" value="BLR3294 PROTEIN"/>
    <property type="match status" value="1"/>
</dbReference>
<dbReference type="AlphaFoldDB" id="A0A261RMA7"/>
<dbReference type="Gene3D" id="3.40.50.12500">
    <property type="match status" value="1"/>
</dbReference>
<reference evidence="2" key="1">
    <citation type="submission" date="2017-05" db="EMBL/GenBank/DDBJ databases">
        <title>Complete and WGS of Bordetella genogroups.</title>
        <authorList>
            <person name="Spilker T."/>
            <person name="Lipuma J."/>
        </authorList>
    </citation>
    <scope>NUCLEOTIDE SEQUENCE</scope>
    <source>
        <strain evidence="2">AU21707</strain>
    </source>
</reference>
<dbReference type="PANTHER" id="PTHR40267">
    <property type="entry name" value="BLR3294 PROTEIN"/>
    <property type="match status" value="1"/>
</dbReference>
<feature type="domain" description="GAF" evidence="1">
    <location>
        <begin position="257"/>
        <end position="393"/>
    </location>
</feature>
<dbReference type="InterPro" id="IPR026286">
    <property type="entry name" value="MaiA/AMDase"/>
</dbReference>
<dbReference type="Proteomes" id="UP000216857">
    <property type="component" value="Unassembled WGS sequence"/>
</dbReference>
<dbReference type="OrthoDB" id="6836758at2"/>
<dbReference type="Pfam" id="PF17645">
    <property type="entry name" value="Amdase"/>
    <property type="match status" value="1"/>
</dbReference>
<dbReference type="Gene3D" id="3.30.450.40">
    <property type="match status" value="1"/>
</dbReference>
<sequence length="407" mass="44539">MKQRLIARESMKPLKKIGFITPSSNTALEPLTYMMLAPLSDVVSVHFSRLPVQMLTLDEKDVGQFDTGKVVQAAVQLRDAKVDAILWNGTSGGWTGKGMDADRALCDAITAETGIAASTSSLAQAEAFSQYGVSRFGLAVPYIEGPTRKMRDTYADEGFEAVSHAALGLSVNTEIGATPFERIKQILRQADSPEAQCLMVGCTNWPATPLVDELEYELDKMVFDSIAVTLWKALRMVDVQRPIHGWGKLLRSHPVIDRLEALTTRLLRQTEAARITLRMDIPTMNIDADDVYVESMAPGIPPLKLNSSLNQRSLGTVQWLEKHRVPLVQEDCAQAEVPPPAALMDVYGVKAQMLGPLLRNDQVVGWISVHHVAGTRTWTPADIAALDAAVKDAMRELEAAGWLSAVP</sequence>
<evidence type="ECO:0000259" key="1">
    <source>
        <dbReference type="Pfam" id="PF01590"/>
    </source>
</evidence>
<dbReference type="SUPFAM" id="SSF55781">
    <property type="entry name" value="GAF domain-like"/>
    <property type="match status" value="1"/>
</dbReference>
<keyword evidence="3" id="KW-1185">Reference proteome</keyword>
<dbReference type="EMBL" id="NEVJ01000001">
    <property type="protein sequence ID" value="OZI26085.1"/>
    <property type="molecule type" value="Genomic_DNA"/>
</dbReference>
<evidence type="ECO:0000313" key="3">
    <source>
        <dbReference type="Proteomes" id="UP000216857"/>
    </source>
</evidence>